<dbReference type="InterPro" id="IPR004304">
    <property type="entry name" value="FmdA_AmdA"/>
</dbReference>
<proteinExistence type="predicted"/>
<dbReference type="AlphaFoldDB" id="A0A2U1TWR1"/>
<evidence type="ECO:0000313" key="1">
    <source>
        <dbReference type="EMBL" id="PWC13845.1"/>
    </source>
</evidence>
<dbReference type="Proteomes" id="UP000296159">
    <property type="component" value="Unassembled WGS sequence"/>
</dbReference>
<protein>
    <submittedName>
        <fullName evidence="1">Acetamidase</fullName>
    </submittedName>
</protein>
<dbReference type="EMBL" id="QDKH01000017">
    <property type="protein sequence ID" value="PWC13845.1"/>
    <property type="molecule type" value="Genomic_DNA"/>
</dbReference>
<comment type="caution">
    <text evidence="1">The sequence shown here is derived from an EMBL/GenBank/DDBJ whole genome shotgun (WGS) entry which is preliminary data.</text>
</comment>
<dbReference type="Pfam" id="PF03069">
    <property type="entry name" value="FmdA_AmdA"/>
    <property type="match status" value="2"/>
</dbReference>
<name>A0A2U1TWR1_9GAMM</name>
<evidence type="ECO:0000313" key="2">
    <source>
        <dbReference type="Proteomes" id="UP000296159"/>
    </source>
</evidence>
<dbReference type="PANTHER" id="PTHR31891:SF1">
    <property type="entry name" value="FORMAMIDASE C869.04-RELATED"/>
    <property type="match status" value="1"/>
</dbReference>
<dbReference type="Gene3D" id="2.60.120.580">
    <property type="entry name" value="Acetamidase/Formamidase-like domains"/>
    <property type="match status" value="1"/>
</dbReference>
<dbReference type="RefSeq" id="WP_136167204.1">
    <property type="nucleotide sequence ID" value="NZ_KZ819083.1"/>
</dbReference>
<dbReference type="Gene3D" id="3.10.28.20">
    <property type="entry name" value="Acetamidase/Formamidase-like domains"/>
    <property type="match status" value="1"/>
</dbReference>
<dbReference type="GO" id="GO:0016811">
    <property type="term" value="F:hydrolase activity, acting on carbon-nitrogen (but not peptide) bonds, in linear amides"/>
    <property type="evidence" value="ECO:0007669"/>
    <property type="project" value="InterPro"/>
</dbReference>
<organism evidence="1 2">
    <name type="scientific">Brenneria corticis</name>
    <dbReference type="NCBI Taxonomy" id="2173106"/>
    <lineage>
        <taxon>Bacteria</taxon>
        <taxon>Pseudomonadati</taxon>
        <taxon>Pseudomonadota</taxon>
        <taxon>Gammaproteobacteria</taxon>
        <taxon>Enterobacterales</taxon>
        <taxon>Pectobacteriaceae</taxon>
        <taxon>Brenneria</taxon>
    </lineage>
</organism>
<dbReference type="PANTHER" id="PTHR31891">
    <property type="entry name" value="FORMAMIDASE C869.04-RELATED"/>
    <property type="match status" value="1"/>
</dbReference>
<reference evidence="1 2" key="1">
    <citation type="submission" date="2018-04" db="EMBL/GenBank/DDBJ databases">
        <title>Brenneria corticis sp.nov.</title>
        <authorList>
            <person name="Li Y."/>
        </authorList>
    </citation>
    <scope>NUCLEOTIDE SEQUENCE [LARGE SCALE GENOMIC DNA]</scope>
    <source>
        <strain evidence="1 2">CFCC 11842</strain>
    </source>
</reference>
<accession>A0A2U1TWR1</accession>
<sequence length="330" mass="36716">MKQWLENSIMTQRGVGAQRKPVTHHLTEEMQQEFHYTIGPYSTPVLTIEPGDRVIVDTRDAFEGAIQSERDIPSQLLKMPFLNPQNGPIMVKGAEKGDVLAVYIESMLPRGDDPHGICAMIPHFGGLTGTDLTAMLNDPLPEKVRLIKLDSEKVYWSKRHTLPYKPHIGTLSVSPEIDSINSLTPDNHGGNMDVPDIGPGSITYLPVRSPGGRLFIGDAHACQGDGEICGTAVEYPSVTTIRVDLIKNWSINWPRMENDTSIMSIGSARPLEDATRIAYRDLIYWLVEDFGFEQWDAYMLLSQCGKVRLGNMVDPKYTVGAMLDKTLLAH</sequence>
<gene>
    <name evidence="1" type="ORF">DDT56_14830</name>
</gene>
<dbReference type="SUPFAM" id="SSF141130">
    <property type="entry name" value="Acetamidase/Formamidase-like"/>
    <property type="match status" value="1"/>
</dbReference>
<keyword evidence="2" id="KW-1185">Reference proteome</keyword>